<sequence length="259" mass="29369">MIDAHIHLDQYNHVLLKDMIDSWQNNGIEGVVAVASNLQSSYEILKLKQIFPNFVRAAIGHHPEGPPPSEKDLAELIDLVKKERRMLSGIGEIGLPTYRKKELLECYKEEDFVTVLEQLLSLAKHESLPVALHAVHEEAEKVLSLLKKWHIKKAHFHWLKASHEVVSEIVAHGFYVSVTPEVCYRERDQKLVGLIPVDQLLIETDGPWKHNGPFAARETSPLLLKEMSECLSNILTIPIDQLNAKITSNTNHLYNGGYL</sequence>
<dbReference type="PIRSF" id="PIRSF005902">
    <property type="entry name" value="DNase_TatD"/>
    <property type="match status" value="1"/>
</dbReference>
<dbReference type="RefSeq" id="WP_207976871.1">
    <property type="nucleotide sequence ID" value="NZ_JAGDEL010000004.1"/>
</dbReference>
<dbReference type="Gene3D" id="3.20.20.140">
    <property type="entry name" value="Metal-dependent hydrolases"/>
    <property type="match status" value="1"/>
</dbReference>
<dbReference type="SUPFAM" id="SSF51556">
    <property type="entry name" value="Metallo-dependent hydrolases"/>
    <property type="match status" value="1"/>
</dbReference>
<keyword evidence="2" id="KW-0479">Metal-binding</keyword>
<dbReference type="EMBL" id="JAGDEL010000004">
    <property type="protein sequence ID" value="MBO1511679.1"/>
    <property type="molecule type" value="Genomic_DNA"/>
</dbReference>
<keyword evidence="3 4" id="KW-0378">Hydrolase</keyword>
<reference evidence="4 5" key="1">
    <citation type="submission" date="2021-03" db="EMBL/GenBank/DDBJ databases">
        <title>Whole genome sequence of Metabacillus bambusae BG109.</title>
        <authorList>
            <person name="Jeong J.W."/>
        </authorList>
    </citation>
    <scope>NUCLEOTIDE SEQUENCE [LARGE SCALE GENOMIC DNA]</scope>
    <source>
        <strain evidence="4 5">BG109</strain>
    </source>
</reference>
<evidence type="ECO:0000256" key="1">
    <source>
        <dbReference type="ARBA" id="ARBA00009275"/>
    </source>
</evidence>
<keyword evidence="5" id="KW-1185">Reference proteome</keyword>
<dbReference type="InterPro" id="IPR032466">
    <property type="entry name" value="Metal_Hydrolase"/>
</dbReference>
<organism evidence="4 5">
    <name type="scientific">Metabacillus bambusae</name>
    <dbReference type="NCBI Taxonomy" id="2795218"/>
    <lineage>
        <taxon>Bacteria</taxon>
        <taxon>Bacillati</taxon>
        <taxon>Bacillota</taxon>
        <taxon>Bacilli</taxon>
        <taxon>Bacillales</taxon>
        <taxon>Bacillaceae</taxon>
        <taxon>Metabacillus</taxon>
    </lineage>
</organism>
<evidence type="ECO:0000313" key="5">
    <source>
        <dbReference type="Proteomes" id="UP000663981"/>
    </source>
</evidence>
<dbReference type="Pfam" id="PF01026">
    <property type="entry name" value="TatD_DNase"/>
    <property type="match status" value="1"/>
</dbReference>
<name>A0ABS3N0C3_9BACI</name>
<dbReference type="Proteomes" id="UP000663981">
    <property type="component" value="Unassembled WGS sequence"/>
</dbReference>
<protein>
    <submittedName>
        <fullName evidence="4">TatD family hydrolase</fullName>
    </submittedName>
</protein>
<dbReference type="InterPro" id="IPR018228">
    <property type="entry name" value="DNase_TatD-rel_CS"/>
</dbReference>
<evidence type="ECO:0000256" key="3">
    <source>
        <dbReference type="ARBA" id="ARBA00022801"/>
    </source>
</evidence>
<accession>A0ABS3N0C3</accession>
<gene>
    <name evidence="4" type="ORF">I7822_08350</name>
</gene>
<comment type="caution">
    <text evidence="4">The sequence shown here is derived from an EMBL/GenBank/DDBJ whole genome shotgun (WGS) entry which is preliminary data.</text>
</comment>
<dbReference type="PROSITE" id="PS01091">
    <property type="entry name" value="TATD_3"/>
    <property type="match status" value="1"/>
</dbReference>
<evidence type="ECO:0000256" key="2">
    <source>
        <dbReference type="ARBA" id="ARBA00022723"/>
    </source>
</evidence>
<dbReference type="PANTHER" id="PTHR46317">
    <property type="entry name" value="HYDROLASE OF PHP SUPERFAMILY-RELATED PROTEIN"/>
    <property type="match status" value="1"/>
</dbReference>
<dbReference type="PANTHER" id="PTHR46317:SF1">
    <property type="entry name" value="HYDROLASE, TATD FAMILY"/>
    <property type="match status" value="1"/>
</dbReference>
<dbReference type="CDD" id="cd01310">
    <property type="entry name" value="TatD_DNAse"/>
    <property type="match status" value="1"/>
</dbReference>
<dbReference type="GO" id="GO:0016787">
    <property type="term" value="F:hydrolase activity"/>
    <property type="evidence" value="ECO:0007669"/>
    <property type="project" value="UniProtKB-KW"/>
</dbReference>
<proteinExistence type="inferred from homology"/>
<comment type="similarity">
    <text evidence="1">Belongs to the metallo-dependent hydrolases superfamily. TatD-type hydrolase family.</text>
</comment>
<evidence type="ECO:0000313" key="4">
    <source>
        <dbReference type="EMBL" id="MBO1511679.1"/>
    </source>
</evidence>
<dbReference type="InterPro" id="IPR001130">
    <property type="entry name" value="TatD-like"/>
</dbReference>